<gene>
    <name evidence="2" type="ORF">E2K98_24475</name>
</gene>
<protein>
    <recommendedName>
        <fullName evidence="1">Conserved hypothetical protein CHP02679 N terminus domain-containing protein</fullName>
    </recommendedName>
</protein>
<evidence type="ECO:0000259" key="1">
    <source>
        <dbReference type="Pfam" id="PF11796"/>
    </source>
</evidence>
<evidence type="ECO:0000313" key="3">
    <source>
        <dbReference type="Proteomes" id="UP000295132"/>
    </source>
</evidence>
<dbReference type="InterPro" id="IPR024466">
    <property type="entry name" value="CHP02679_N"/>
</dbReference>
<accession>A0A4V3AT35</accession>
<sequence length="194" mass="22131">MSLKKFEKKFEGTRFDGAMLFDVVEGVIGRKLVYKKEEKDVNERQKNHFFIELAKSYTSEATTILTASILEKHPLHVGFITAYNKGDLNEIEKVYKGLSILPSGKPIRLPLFAEKVTGNPHEFDNEGKIISALQIVREKHYGIASQNNPNAEYINQLLFDFGILKDDVTNYVTIFGLIGERNGEVLRSWKETFT</sequence>
<dbReference type="Pfam" id="PF11796">
    <property type="entry name" value="DUF3323"/>
    <property type="match status" value="1"/>
</dbReference>
<dbReference type="EMBL" id="SMYO01000016">
    <property type="protein sequence ID" value="TDK58225.1"/>
    <property type="molecule type" value="Genomic_DNA"/>
</dbReference>
<proteinExistence type="predicted"/>
<dbReference type="Proteomes" id="UP000295132">
    <property type="component" value="Unassembled WGS sequence"/>
</dbReference>
<organism evidence="2 3">
    <name type="scientific">Bacillus salipaludis</name>
    <dbReference type="NCBI Taxonomy" id="2547811"/>
    <lineage>
        <taxon>Bacteria</taxon>
        <taxon>Bacillati</taxon>
        <taxon>Bacillota</taxon>
        <taxon>Bacilli</taxon>
        <taxon>Bacillales</taxon>
        <taxon>Bacillaceae</taxon>
        <taxon>Bacillus</taxon>
    </lineage>
</organism>
<reference evidence="2 3" key="1">
    <citation type="submission" date="2019-03" db="EMBL/GenBank/DDBJ databases">
        <title>Bacillus niacini sp. nov. a Nicotinate-Metabolizing Mesophile Isolated from Soil.</title>
        <authorList>
            <person name="Zhang G."/>
        </authorList>
    </citation>
    <scope>NUCLEOTIDE SEQUENCE [LARGE SCALE GENOMIC DNA]</scope>
    <source>
        <strain evidence="2 3">WN066</strain>
    </source>
</reference>
<comment type="caution">
    <text evidence="2">The sequence shown here is derived from an EMBL/GenBank/DDBJ whole genome shotgun (WGS) entry which is preliminary data.</text>
</comment>
<name>A0A4V3AT35_9BACI</name>
<dbReference type="AlphaFoldDB" id="A0A4V3AT35"/>
<feature type="domain" description="Conserved hypothetical protein CHP02679 N terminus" evidence="1">
    <location>
        <begin position="2"/>
        <end position="178"/>
    </location>
</feature>
<evidence type="ECO:0000313" key="2">
    <source>
        <dbReference type="EMBL" id="TDK58225.1"/>
    </source>
</evidence>